<comment type="similarity">
    <text evidence="1">Belongs to the reoviridae RNA-directed RNA polymerase family.</text>
</comment>
<dbReference type="GO" id="GO:0000166">
    <property type="term" value="F:nucleotide binding"/>
    <property type="evidence" value="ECO:0007669"/>
    <property type="project" value="UniProtKB-KW"/>
</dbReference>
<evidence type="ECO:0000256" key="7">
    <source>
        <dbReference type="ARBA" id="ARBA00022953"/>
    </source>
</evidence>
<keyword evidence="6" id="KW-0547">Nucleotide-binding</keyword>
<sequence>MDTMDYDGKFAEYMETEFLNYKAVVELQKSKLNKLFPGKRQILIVNDPNHDFDIHETGWLTDVYHRTPTQRLIWLGLLINRKLRPEDNLSLITDPDLIALVEYSQAWYPFALRINQALNDGLNLNGNVEECSFDSRFINNIKFPKPENDFLGFKFIIEADTFVLLKDDLGVEKPDVIRCWLIDTIPEEVEIDGEVFRLRDEMIRRVADEAPLYAFCDIVKYCLTEVDFNNTVIKQWLNYFVRKRDFFRFNGKDMVCSSSLIAHKRFEVALSHQRCYSKFTKLDEEGFECLTEGALHIMPDPIFRSHMLRSPFGDLNQHVFARTVGPSIVWSRSDIESTNFTLNLEPVPVDYSQNRFNYVDSENTREVVEGLRVMGLPKNARLLHNLQTANISPTNMLKGKVNRMILAMCGYTGTHAATALVNQFKGTSDMGEAVTDSFATRVSDNMFDYINIGFAKDGIKDISATPDILFKGGTSSASSTNTFKSISGPVKYYSPFLMDEDVDNKTVFDTSGSKKLVLTRISHKLRSKNANIITNPENFLNFSADALDEVVNAGSRLVRGTRAKRIITPNYGSIYANSLCTVLPAVRLLSNRPKNILASTLEGIVGTTYTGALPHDVMAPFMCATTNDPSYFAAAFDFAQFDSSQYGRISDAHADGVRRFADKFTGDEVNDAKGRLEFMSLRSKFLIQSESYRRPLKYKSKGIIAEASGVKSGELTTQLRNTATNKGHTDEVLIRFNQLSRRKIRIKSENIIGDDKNIVFALEDGRPLDSSTAKLLIEVARDVAQENHMELSAKRTVVGNCVTEHIKIFVARGFIMQDVFLDSFASEKNSFRAMSYADRLNTIYDIFMTMLIRFAQAKPLVDLMISDMCLMDGLKSGRVTFIPTLGTLFAIGGPEMLVGAPEIRGMARFMHRFDSEYFSVMNDLYATLRDNSGGKKFIDDLTNSATDDLVNDFWIRHFKRKNNYDVSLDTRISNKRQLQNLIPENCRVRLLKMVLDTVKEPVIQIMNDTMSLVNIIQRGKLTKYSKPKYHYVNWFIRSYSGTKFVSPYLAADDGVRNVHTIVGLAERNTSIPESVEPINRLLRKYPHMHPSYIGGMDILSVLSEVDSGMWRDCLLALDFREDIIQPLLVLVDNVMFRYLHERNVTSTSLYDNTSRTYDVSDANLNKLVHVAPSNSNKQSLGWRFEGMKVVLYMARYGHMVSVSHEPLVVDGDTVNSSYITAL</sequence>
<evidence type="ECO:0000256" key="4">
    <source>
        <dbReference type="ARBA" id="ARBA00022679"/>
    </source>
</evidence>
<evidence type="ECO:0000256" key="6">
    <source>
        <dbReference type="ARBA" id="ARBA00022741"/>
    </source>
</evidence>
<dbReference type="GO" id="GO:0003723">
    <property type="term" value="F:RNA binding"/>
    <property type="evidence" value="ECO:0007669"/>
    <property type="project" value="InterPro"/>
</dbReference>
<proteinExistence type="inferred from homology"/>
<dbReference type="EC" id="2.7.7.48" evidence="2"/>
<evidence type="ECO:0000259" key="8">
    <source>
        <dbReference type="PROSITE" id="PS50523"/>
    </source>
</evidence>
<evidence type="ECO:0000256" key="2">
    <source>
        <dbReference type="ARBA" id="ARBA00012494"/>
    </source>
</evidence>
<organism evidence="9">
    <name type="scientific">Liao ning virus</name>
    <dbReference type="NCBI Taxonomy" id="246280"/>
    <lineage>
        <taxon>Viruses</taxon>
        <taxon>Riboviria</taxon>
        <taxon>Orthornavirae</taxon>
        <taxon>Duplornaviricota</taxon>
        <taxon>Resentoviricetes</taxon>
        <taxon>Reovirales</taxon>
        <taxon>Sedoreoviridae</taxon>
        <taxon>Seadornavirus</taxon>
        <taxon>Seadornavirus liaoningense</taxon>
    </lineage>
</organism>
<dbReference type="GO" id="GO:0019079">
    <property type="term" value="P:viral genome replication"/>
    <property type="evidence" value="ECO:0007669"/>
    <property type="project" value="InterPro"/>
</dbReference>
<keyword evidence="3" id="KW-0696">RNA-directed RNA polymerase</keyword>
<keyword evidence="4" id="KW-0808">Transferase</keyword>
<dbReference type="NCBIfam" id="TIGR04234">
    <property type="entry name" value="seadorna_RNAP"/>
    <property type="match status" value="1"/>
</dbReference>
<dbReference type="PROSITE" id="PS50523">
    <property type="entry name" value="RDRP_DSRNA_REO"/>
    <property type="match status" value="1"/>
</dbReference>
<evidence type="ECO:0000256" key="3">
    <source>
        <dbReference type="ARBA" id="ARBA00022484"/>
    </source>
</evidence>
<evidence type="ECO:0000256" key="5">
    <source>
        <dbReference type="ARBA" id="ARBA00022695"/>
    </source>
</evidence>
<dbReference type="InterPro" id="IPR007097">
    <property type="entry name" value="RNA-dir_pol_reovirus"/>
</dbReference>
<feature type="domain" description="RdRp catalytic" evidence="8">
    <location>
        <begin position="613"/>
        <end position="803"/>
    </location>
</feature>
<evidence type="ECO:0000313" key="9">
    <source>
        <dbReference type="EMBL" id="AVP49959.1"/>
    </source>
</evidence>
<dbReference type="InterPro" id="IPR026381">
    <property type="entry name" value="Seadorna_RNAP"/>
</dbReference>
<name>A0A2P1N6P2_9REOV</name>
<keyword evidence="7" id="KW-0693">Viral RNA replication</keyword>
<accession>A0A2P1N6P2</accession>
<protein>
    <recommendedName>
        <fullName evidence="2">RNA-directed RNA polymerase</fullName>
        <ecNumber evidence="2">2.7.7.48</ecNumber>
    </recommendedName>
</protein>
<dbReference type="GO" id="GO:0003968">
    <property type="term" value="F:RNA-directed RNA polymerase activity"/>
    <property type="evidence" value="ECO:0007669"/>
    <property type="project" value="UniProtKB-KW"/>
</dbReference>
<dbReference type="EMBL" id="MG725033">
    <property type="protein sequence ID" value="AVP49959.1"/>
    <property type="molecule type" value="Genomic_RNA"/>
</dbReference>
<keyword evidence="5" id="KW-0548">Nucleotidyltransferase</keyword>
<reference evidence="9" key="1">
    <citation type="journal article" date="2018" name="J. Gen. Virol.">
        <title>New genotypes of Liao ning virus (LNV) in Australia exhibit an insect-specific phenotype.</title>
        <authorList>
            <person name="Prow N.A."/>
            <person name="Mah M.G."/>
            <person name="Deerain J.M."/>
            <person name="Warrilow D."/>
            <person name="Colmant A.M.G."/>
            <person name="O'Brien C.A."/>
            <person name="Harrison J.J."/>
            <person name="McLean B.J."/>
            <person name="Hewlett E.K."/>
            <person name="Piyasena T.B.H."/>
            <person name="Hall-Mendelin S."/>
            <person name="van den Hurk A.F."/>
            <person name="Watterson D."/>
            <person name="Huang B."/>
            <person name="Schulz B.L."/>
            <person name="Webb C.E."/>
            <person name="Johansen C.A."/>
            <person name="Chow W.K."/>
            <person name="Hobson-Peters J."/>
            <person name="Cazier C."/>
            <person name="Coffey L.L."/>
            <person name="Faddy H.M."/>
            <person name="Suhrbier A."/>
            <person name="Bielefeldt-Ohmann H."/>
            <person name="Hall R.A."/>
        </authorList>
    </citation>
    <scope>NUCLEOTIDE SEQUENCE</scope>
    <source>
        <strain evidence="9">LN-5724</strain>
    </source>
</reference>
<evidence type="ECO:0000256" key="1">
    <source>
        <dbReference type="ARBA" id="ARBA00009581"/>
    </source>
</evidence>